<dbReference type="InterPro" id="IPR001394">
    <property type="entry name" value="Peptidase_C19_UCH"/>
</dbReference>
<dbReference type="AlphaFoldDB" id="A0A1D2VFA3"/>
<evidence type="ECO:0000256" key="6">
    <source>
        <dbReference type="ARBA" id="ARBA00022801"/>
    </source>
</evidence>
<dbReference type="InterPro" id="IPR018200">
    <property type="entry name" value="USP_CS"/>
</dbReference>
<dbReference type="FunFam" id="3.90.70.10:FF:000044">
    <property type="entry name" value="Ubiquitin carboxyl-terminal hydrolase 13"/>
    <property type="match status" value="1"/>
</dbReference>
<dbReference type="InterPro" id="IPR028889">
    <property type="entry name" value="USP"/>
</dbReference>
<dbReference type="GO" id="GO:0010995">
    <property type="term" value="P:free ubiquitin chain depolymerization"/>
    <property type="evidence" value="ECO:0007669"/>
    <property type="project" value="EnsemblFungi"/>
</dbReference>
<dbReference type="PROSITE" id="PS50144">
    <property type="entry name" value="MATH"/>
    <property type="match status" value="1"/>
</dbReference>
<sequence length="1154" mass="135316">NKLVSPVYRCGGYNWDILLFPKGNTNNNNYISLYLQPLPETKKKITNSNESKDSINSYSSNSDDLIDPDWYVCAQFGLLIWNPENPMIKFFNHSHHRFYKDETDWGFSNFIDLKSLSKVQGFNEGFLSQKSNNLNITVFVKVLKDKTGVLWHNFVNYNSKKETGFVGLKNQGATCYLNSLIQSYFFTKSFRKLVYQIPSKDDNSVTLALQRVFYQLQISDDAVDTSDLTRSFGWDTGAAFTQHDVQELNRILMDRLESKMKLTNVEGGLNNIFVGKMKSYIKCINVNYESSRIEDFWDIQLNVKSMKGLIESFKNYIEVELLEGENQYDAFGYGLQDAKKGVVFENFPPVLHLQLKRFEYDFNYDTLMKINDRYEFPDTIDLSPYLNQDNKETLKEDWNYDLYGVLIHQGDISSGHYYTMIRPTKDGDWYRFDDDKVWKVTHKEVFEDNFGCDLLDNSITSTFSRSDFLEYQTKTHTSAYMLVYIRKDLSSEILEEVTDDNVPKHIIETVKREKEEKLRKIKEQEEMRLCLSISLFTPRIFNNYEGFDLAANQYDKYYSHSLYDQKSSPKVIKMLKTTKWDDVYKTIFKSLNYDENVARKFLRLWAIVYRKNYTIRPDCPVKVAVAEIDNTKVSSSTIHEIYSKLATRKNGEFLLYCEDLRRDLRSIVFKNYKTLPFIFEKLDKFFYKVILNENGENVDKNQNQIFNFPTINSLSSEICIFIKYFDKINQKIIGFGDIIMSRSEPISNLKYILNKFIGYPEGTLLDFYEEIKPTNIDEIDIEKSFSENELSNGDIICFTESSVQEKQYESIIPHCENPKMYYRFLATRLQIVFKPIVNFENDDYLDANNDTLSNSKDFHFWCTTTTTYDEMVKALSEKLGVVPEYLRIFLIHGDSRIALRSHNTIGHIVNTKNYRAALTLQFEYEILSITLDELENMKTIKVSWIPSGIMHEHLFEFLVPKDAGVSALFDKLQHKLNFDDSVKETILCWISNDENKLFNYFKSTDKIQIIPDDFIVYASPLKNDARYLNCNPETADEKLKKELEKIHFLPVFQFQKDPSKTHGIPFFFGVYKDETVKEFKTRFQERLSLGQKEFNKIKIGLISQNNMDIRYFDDEDSNFNAYELMQPGDSLFLDHPNRSTHNQNYGGGAIFIKN</sequence>
<evidence type="ECO:0000256" key="3">
    <source>
        <dbReference type="ARBA" id="ARBA00012759"/>
    </source>
</evidence>
<dbReference type="InterPro" id="IPR038765">
    <property type="entry name" value="Papain-like_cys_pep_sf"/>
</dbReference>
<dbReference type="Pfam" id="PF14533">
    <property type="entry name" value="USP7_C2"/>
    <property type="match status" value="1"/>
</dbReference>
<evidence type="ECO:0000313" key="11">
    <source>
        <dbReference type="Proteomes" id="UP000095038"/>
    </source>
</evidence>
<feature type="domain" description="USP" evidence="9">
    <location>
        <begin position="166"/>
        <end position="487"/>
    </location>
</feature>
<dbReference type="GO" id="GO:0016579">
    <property type="term" value="P:protein deubiquitination"/>
    <property type="evidence" value="ECO:0007669"/>
    <property type="project" value="EnsemblFungi"/>
</dbReference>
<dbReference type="GO" id="GO:0031647">
    <property type="term" value="P:regulation of protein stability"/>
    <property type="evidence" value="ECO:0007669"/>
    <property type="project" value="TreeGrafter"/>
</dbReference>
<dbReference type="GO" id="GO:0016973">
    <property type="term" value="P:poly(A)+ mRNA export from nucleus"/>
    <property type="evidence" value="ECO:0007669"/>
    <property type="project" value="EnsemblFungi"/>
</dbReference>
<dbReference type="InterPro" id="IPR024729">
    <property type="entry name" value="USP7_ICP0-binding_dom"/>
</dbReference>
<dbReference type="Gene3D" id="3.90.70.10">
    <property type="entry name" value="Cysteine proteinases"/>
    <property type="match status" value="1"/>
</dbReference>
<evidence type="ECO:0000256" key="2">
    <source>
        <dbReference type="ARBA" id="ARBA00009085"/>
    </source>
</evidence>
<dbReference type="Gene3D" id="3.10.20.90">
    <property type="entry name" value="Phosphatidylinositol 3-kinase Catalytic Subunit, Chain A, domain 1"/>
    <property type="match status" value="2"/>
</dbReference>
<dbReference type="InterPro" id="IPR008974">
    <property type="entry name" value="TRAF-like"/>
</dbReference>
<dbReference type="InterPro" id="IPR050164">
    <property type="entry name" value="Peptidase_C19"/>
</dbReference>
<dbReference type="Proteomes" id="UP000095038">
    <property type="component" value="Unassembled WGS sequence"/>
</dbReference>
<dbReference type="GO" id="GO:0005634">
    <property type="term" value="C:nucleus"/>
    <property type="evidence" value="ECO:0007669"/>
    <property type="project" value="TreeGrafter"/>
</dbReference>
<evidence type="ECO:0000256" key="7">
    <source>
        <dbReference type="ARBA" id="ARBA00022807"/>
    </source>
</evidence>
<feature type="domain" description="MATH" evidence="8">
    <location>
        <begin position="1"/>
        <end position="138"/>
    </location>
</feature>
<dbReference type="InterPro" id="IPR002083">
    <property type="entry name" value="MATH/TRAF_dom"/>
</dbReference>
<dbReference type="STRING" id="1344418.A0A1D2VFA3"/>
<keyword evidence="6" id="KW-0378">Hydrolase</keyword>
<proteinExistence type="inferred from homology"/>
<dbReference type="PANTHER" id="PTHR24006:SF644">
    <property type="entry name" value="UBIQUITIN CARBOXYL-TERMINAL HYDROLASE 7"/>
    <property type="match status" value="1"/>
</dbReference>
<dbReference type="InterPro" id="IPR029346">
    <property type="entry name" value="USP_C"/>
</dbReference>
<dbReference type="PROSITE" id="PS00973">
    <property type="entry name" value="USP_2"/>
    <property type="match status" value="1"/>
</dbReference>
<keyword evidence="11" id="KW-1185">Reference proteome</keyword>
<feature type="non-terminal residue" evidence="10">
    <location>
        <position position="1154"/>
    </location>
</feature>
<dbReference type="PROSITE" id="PS50235">
    <property type="entry name" value="USP_3"/>
    <property type="match status" value="1"/>
</dbReference>
<evidence type="ECO:0000259" key="8">
    <source>
        <dbReference type="PROSITE" id="PS50144"/>
    </source>
</evidence>
<comment type="catalytic activity">
    <reaction evidence="1">
        <text>Thiol-dependent hydrolysis of ester, thioester, amide, peptide and isopeptide bonds formed by the C-terminal Gly of ubiquitin (a 76-residue protein attached to proteins as an intracellular targeting signal).</text>
        <dbReference type="EC" id="3.4.19.12"/>
    </reaction>
</comment>
<dbReference type="Gene3D" id="2.60.210.10">
    <property type="entry name" value="Apoptosis, Tumor Necrosis Factor Receptor Associated Protein 2, Chain A"/>
    <property type="match status" value="1"/>
</dbReference>
<organism evidence="10 11">
    <name type="scientific">Ascoidea rubescens DSM 1968</name>
    <dbReference type="NCBI Taxonomy" id="1344418"/>
    <lineage>
        <taxon>Eukaryota</taxon>
        <taxon>Fungi</taxon>
        <taxon>Dikarya</taxon>
        <taxon>Ascomycota</taxon>
        <taxon>Saccharomycotina</taxon>
        <taxon>Saccharomycetes</taxon>
        <taxon>Ascoideaceae</taxon>
        <taxon>Ascoidea</taxon>
    </lineage>
</organism>
<dbReference type="SUPFAM" id="SSF54001">
    <property type="entry name" value="Cysteine proteinases"/>
    <property type="match status" value="1"/>
</dbReference>
<keyword evidence="7" id="KW-0788">Thiol protease</keyword>
<dbReference type="OrthoDB" id="289038at2759"/>
<dbReference type="FunCoup" id="A0A1D2VFA3">
    <property type="interactions" value="1421"/>
</dbReference>
<gene>
    <name evidence="10" type="ORF">ASCRUDRAFT_17770</name>
</gene>
<name>A0A1D2VFA3_9ASCO</name>
<evidence type="ECO:0000256" key="4">
    <source>
        <dbReference type="ARBA" id="ARBA00022670"/>
    </source>
</evidence>
<evidence type="ECO:0000313" key="10">
    <source>
        <dbReference type="EMBL" id="ODV60157.1"/>
    </source>
</evidence>
<dbReference type="PANTHER" id="PTHR24006">
    <property type="entry name" value="UBIQUITIN CARBOXYL-TERMINAL HYDROLASE"/>
    <property type="match status" value="1"/>
</dbReference>
<dbReference type="SUPFAM" id="SSF49599">
    <property type="entry name" value="TRAF domain-like"/>
    <property type="match status" value="1"/>
</dbReference>
<dbReference type="GO" id="GO:0005777">
    <property type="term" value="C:peroxisome"/>
    <property type="evidence" value="ECO:0007669"/>
    <property type="project" value="EnsemblFungi"/>
</dbReference>
<dbReference type="GO" id="GO:0006508">
    <property type="term" value="P:proteolysis"/>
    <property type="evidence" value="ECO:0007669"/>
    <property type="project" value="UniProtKB-KW"/>
</dbReference>
<keyword evidence="5" id="KW-0833">Ubl conjugation pathway</keyword>
<dbReference type="GeneID" id="30963139"/>
<protein>
    <recommendedName>
        <fullName evidence="3">ubiquitinyl hydrolase 1</fullName>
        <ecNumber evidence="3">3.4.19.12</ecNumber>
    </recommendedName>
</protein>
<comment type="similarity">
    <text evidence="2">Belongs to the peptidase C19 family.</text>
</comment>
<accession>A0A1D2VFA3</accession>
<reference evidence="11" key="1">
    <citation type="submission" date="2016-05" db="EMBL/GenBank/DDBJ databases">
        <title>Comparative genomics of biotechnologically important yeasts.</title>
        <authorList>
            <consortium name="DOE Joint Genome Institute"/>
            <person name="Riley R."/>
            <person name="Haridas S."/>
            <person name="Wolfe K.H."/>
            <person name="Lopes M.R."/>
            <person name="Hittinger C.T."/>
            <person name="Goker M."/>
            <person name="Salamov A."/>
            <person name="Wisecaver J."/>
            <person name="Long T.M."/>
            <person name="Aerts A.L."/>
            <person name="Barry K."/>
            <person name="Choi C."/>
            <person name="Clum A."/>
            <person name="Coughlan A.Y."/>
            <person name="Deshpande S."/>
            <person name="Douglass A.P."/>
            <person name="Hanson S.J."/>
            <person name="Klenk H.-P."/>
            <person name="Labutti K."/>
            <person name="Lapidus A."/>
            <person name="Lindquist E."/>
            <person name="Lipzen A."/>
            <person name="Meier-Kolthoff J.P."/>
            <person name="Ohm R.A."/>
            <person name="Otillar R.P."/>
            <person name="Pangilinan J."/>
            <person name="Peng Y."/>
            <person name="Rokas A."/>
            <person name="Rosa C.A."/>
            <person name="Scheuner C."/>
            <person name="Sibirny A.A."/>
            <person name="Slot J.C."/>
            <person name="Stielow J.B."/>
            <person name="Sun H."/>
            <person name="Kurtzman C.P."/>
            <person name="Blackwell M."/>
            <person name="Grigoriev I.V."/>
            <person name="Jeffries T.W."/>
        </authorList>
    </citation>
    <scope>NUCLEOTIDE SEQUENCE [LARGE SCALE GENOMIC DNA]</scope>
    <source>
        <strain evidence="11">DSM 1968</strain>
    </source>
</reference>
<dbReference type="RefSeq" id="XP_020046464.1">
    <property type="nucleotide sequence ID" value="XM_020189503.2"/>
</dbReference>
<evidence type="ECO:0000256" key="5">
    <source>
        <dbReference type="ARBA" id="ARBA00022786"/>
    </source>
</evidence>
<keyword evidence="4" id="KW-0645">Protease</keyword>
<dbReference type="Pfam" id="PF12436">
    <property type="entry name" value="USP7_ICP0_bdg"/>
    <property type="match status" value="1"/>
</dbReference>
<dbReference type="GO" id="GO:0004843">
    <property type="term" value="F:cysteine-type deubiquitinase activity"/>
    <property type="evidence" value="ECO:0007669"/>
    <property type="project" value="UniProtKB-EC"/>
</dbReference>
<evidence type="ECO:0000256" key="1">
    <source>
        <dbReference type="ARBA" id="ARBA00000707"/>
    </source>
</evidence>
<feature type="non-terminal residue" evidence="10">
    <location>
        <position position="1"/>
    </location>
</feature>
<dbReference type="Pfam" id="PF00443">
    <property type="entry name" value="UCH"/>
    <property type="match status" value="1"/>
</dbReference>
<dbReference type="EMBL" id="KV454483">
    <property type="protein sequence ID" value="ODV60157.1"/>
    <property type="molecule type" value="Genomic_DNA"/>
</dbReference>
<dbReference type="CDD" id="cd02659">
    <property type="entry name" value="peptidase_C19C"/>
    <property type="match status" value="1"/>
</dbReference>
<evidence type="ECO:0000259" key="9">
    <source>
        <dbReference type="PROSITE" id="PS50235"/>
    </source>
</evidence>
<dbReference type="PROSITE" id="PS00972">
    <property type="entry name" value="USP_1"/>
    <property type="match status" value="1"/>
</dbReference>
<dbReference type="InParanoid" id="A0A1D2VFA3"/>
<dbReference type="EC" id="3.4.19.12" evidence="3"/>
<dbReference type="GO" id="GO:0005829">
    <property type="term" value="C:cytosol"/>
    <property type="evidence" value="ECO:0007669"/>
    <property type="project" value="EnsemblFungi"/>
</dbReference>